<sequence length="368" mass="42794">MKVFIYYGGLNGFRDIISDDNYMHIIDLVIQDDEKRRNIKVDIEGREIEQIEETLHYETVVAFSDDYASLTESFIESFSNFAFRYNIDNLYLHNPPDSITKRMKQYIKNDCYIQEQKYNILGIEELKAIKAGFPNKIIGQIIAQRQILSTLYNVAKGRFDKPCVMLFYGNTGVGKTETAKYIADVLGQPLFRKQFSMLHSNEFGSYIFGGKHSQNSLAKELVERESNVVLFDEFDKPNPVFYSAFYQLFDEGVLVDKNYTVKMKNSIIICTSNFMSEKEIKEKLGEPIFFRFDAVIRFDSLSKDSVEEIMHVEYQKQYNALEDDEKQIIDNSDIMNKLFSLTNSLKNARQIKRIIKEALSAVIINNFL</sequence>
<evidence type="ECO:0000256" key="2">
    <source>
        <dbReference type="ARBA" id="ARBA00022840"/>
    </source>
</evidence>
<dbReference type="SUPFAM" id="SSF52540">
    <property type="entry name" value="P-loop containing nucleoside triphosphate hydrolases"/>
    <property type="match status" value="1"/>
</dbReference>
<evidence type="ECO:0000313" key="4">
    <source>
        <dbReference type="EMBL" id="NYB73629.1"/>
    </source>
</evidence>
<comment type="caution">
    <text evidence="4">The sequence shown here is derived from an EMBL/GenBank/DDBJ whole genome shotgun (WGS) entry which is preliminary data.</text>
</comment>
<dbReference type="Gene3D" id="3.40.50.300">
    <property type="entry name" value="P-loop containing nucleotide triphosphate hydrolases"/>
    <property type="match status" value="1"/>
</dbReference>
<dbReference type="GO" id="GO:0005737">
    <property type="term" value="C:cytoplasm"/>
    <property type="evidence" value="ECO:0007669"/>
    <property type="project" value="TreeGrafter"/>
</dbReference>
<dbReference type="PANTHER" id="PTHR11638:SF18">
    <property type="entry name" value="HEAT SHOCK PROTEIN 104"/>
    <property type="match status" value="1"/>
</dbReference>
<dbReference type="RefSeq" id="WP_179237315.1">
    <property type="nucleotide sequence ID" value="NZ_JACBNQ010000003.1"/>
</dbReference>
<feature type="domain" description="AAA+ ATPase" evidence="3">
    <location>
        <begin position="161"/>
        <end position="302"/>
    </location>
</feature>
<keyword evidence="4" id="KW-0645">Protease</keyword>
<evidence type="ECO:0000256" key="1">
    <source>
        <dbReference type="ARBA" id="ARBA00022741"/>
    </source>
</evidence>
<dbReference type="GO" id="GO:0008233">
    <property type="term" value="F:peptidase activity"/>
    <property type="evidence" value="ECO:0007669"/>
    <property type="project" value="UniProtKB-KW"/>
</dbReference>
<organism evidence="4 5">
    <name type="scientific">Sedimentibacter hydroxybenzoicus DSM 7310</name>
    <dbReference type="NCBI Taxonomy" id="1123245"/>
    <lineage>
        <taxon>Bacteria</taxon>
        <taxon>Bacillati</taxon>
        <taxon>Bacillota</taxon>
        <taxon>Tissierellia</taxon>
        <taxon>Sedimentibacter</taxon>
    </lineage>
</organism>
<gene>
    <name evidence="4" type="ORF">HZF24_05685</name>
</gene>
<keyword evidence="5" id="KW-1185">Reference proteome</keyword>
<evidence type="ECO:0000313" key="5">
    <source>
        <dbReference type="Proteomes" id="UP000611629"/>
    </source>
</evidence>
<dbReference type="GO" id="GO:0005524">
    <property type="term" value="F:ATP binding"/>
    <property type="evidence" value="ECO:0007669"/>
    <property type="project" value="UniProtKB-KW"/>
</dbReference>
<dbReference type="InterPro" id="IPR003959">
    <property type="entry name" value="ATPase_AAA_core"/>
</dbReference>
<dbReference type="GO" id="GO:0006508">
    <property type="term" value="P:proteolysis"/>
    <property type="evidence" value="ECO:0007669"/>
    <property type="project" value="UniProtKB-KW"/>
</dbReference>
<dbReference type="SMART" id="SM00382">
    <property type="entry name" value="AAA"/>
    <property type="match status" value="1"/>
</dbReference>
<dbReference type="PRINTS" id="PR00300">
    <property type="entry name" value="CLPPROTEASEA"/>
</dbReference>
<name>A0A974GVQ7_SEDHY</name>
<proteinExistence type="predicted"/>
<dbReference type="AlphaFoldDB" id="A0A974GVQ7"/>
<dbReference type="InterPro" id="IPR027417">
    <property type="entry name" value="P-loop_NTPase"/>
</dbReference>
<dbReference type="InterPro" id="IPR003593">
    <property type="entry name" value="AAA+_ATPase"/>
</dbReference>
<keyword evidence="1" id="KW-0547">Nucleotide-binding</keyword>
<dbReference type="Proteomes" id="UP000611629">
    <property type="component" value="Unassembled WGS sequence"/>
</dbReference>
<reference evidence="4" key="1">
    <citation type="submission" date="2020-07" db="EMBL/GenBank/DDBJ databases">
        <title>Genomic analysis of a strain of Sedimentibacter Hydroxybenzoicus DSM7310.</title>
        <authorList>
            <person name="Ma S."/>
        </authorList>
    </citation>
    <scope>NUCLEOTIDE SEQUENCE</scope>
    <source>
        <strain evidence="4">DSM 7310</strain>
    </source>
</reference>
<dbReference type="GO" id="GO:0016887">
    <property type="term" value="F:ATP hydrolysis activity"/>
    <property type="evidence" value="ECO:0007669"/>
    <property type="project" value="InterPro"/>
</dbReference>
<dbReference type="EMBL" id="JACBNQ010000003">
    <property type="protein sequence ID" value="NYB73629.1"/>
    <property type="molecule type" value="Genomic_DNA"/>
</dbReference>
<protein>
    <submittedName>
        <fullName evidence="4">ATP-dependent Clp protease ATP-binding subunit</fullName>
    </submittedName>
</protein>
<keyword evidence="2 4" id="KW-0067">ATP-binding</keyword>
<keyword evidence="4" id="KW-0378">Hydrolase</keyword>
<dbReference type="Pfam" id="PF07724">
    <property type="entry name" value="AAA_2"/>
    <property type="match status" value="1"/>
</dbReference>
<dbReference type="GO" id="GO:0034605">
    <property type="term" value="P:cellular response to heat"/>
    <property type="evidence" value="ECO:0007669"/>
    <property type="project" value="TreeGrafter"/>
</dbReference>
<dbReference type="InterPro" id="IPR001270">
    <property type="entry name" value="ClpA/B"/>
</dbReference>
<evidence type="ECO:0000259" key="3">
    <source>
        <dbReference type="SMART" id="SM00382"/>
    </source>
</evidence>
<dbReference type="PANTHER" id="PTHR11638">
    <property type="entry name" value="ATP-DEPENDENT CLP PROTEASE"/>
    <property type="match status" value="1"/>
</dbReference>
<dbReference type="InterPro" id="IPR050130">
    <property type="entry name" value="ClpA_ClpB"/>
</dbReference>
<accession>A0A974GVQ7</accession>